<gene>
    <name evidence="2" type="ORF">CLV63_11075</name>
</gene>
<accession>A0A2P8DHU3</accession>
<feature type="compositionally biased region" description="Basic and acidic residues" evidence="1">
    <location>
        <begin position="75"/>
        <end position="86"/>
    </location>
</feature>
<evidence type="ECO:0000256" key="1">
    <source>
        <dbReference type="SAM" id="MobiDB-lite"/>
    </source>
</evidence>
<feature type="compositionally biased region" description="Low complexity" evidence="1">
    <location>
        <begin position="144"/>
        <end position="153"/>
    </location>
</feature>
<feature type="compositionally biased region" description="Basic and acidic residues" evidence="1">
    <location>
        <begin position="38"/>
        <end position="48"/>
    </location>
</feature>
<name>A0A2P8DHU3_9ACTN</name>
<dbReference type="EMBL" id="PYGA01000010">
    <property type="protein sequence ID" value="PSK96778.1"/>
    <property type="molecule type" value="Genomic_DNA"/>
</dbReference>
<proteinExistence type="predicted"/>
<organism evidence="2 3">
    <name type="scientific">Murinocardiopsis flavida</name>
    <dbReference type="NCBI Taxonomy" id="645275"/>
    <lineage>
        <taxon>Bacteria</taxon>
        <taxon>Bacillati</taxon>
        <taxon>Actinomycetota</taxon>
        <taxon>Actinomycetes</taxon>
        <taxon>Streptosporangiales</taxon>
        <taxon>Nocardiopsidaceae</taxon>
        <taxon>Murinocardiopsis</taxon>
    </lineage>
</organism>
<comment type="caution">
    <text evidence="2">The sequence shown here is derived from an EMBL/GenBank/DDBJ whole genome shotgun (WGS) entry which is preliminary data.</text>
</comment>
<evidence type="ECO:0000313" key="3">
    <source>
        <dbReference type="Proteomes" id="UP000240542"/>
    </source>
</evidence>
<dbReference type="AlphaFoldDB" id="A0A2P8DHU3"/>
<keyword evidence="3" id="KW-1185">Reference proteome</keyword>
<feature type="compositionally biased region" description="Basic residues" evidence="1">
    <location>
        <begin position="15"/>
        <end position="26"/>
    </location>
</feature>
<feature type="compositionally biased region" description="Low complexity" evidence="1">
    <location>
        <begin position="196"/>
        <end position="209"/>
    </location>
</feature>
<reference evidence="2 3" key="1">
    <citation type="submission" date="2018-03" db="EMBL/GenBank/DDBJ databases">
        <title>Genomic Encyclopedia of Archaeal and Bacterial Type Strains, Phase II (KMG-II): from individual species to whole genera.</title>
        <authorList>
            <person name="Goeker M."/>
        </authorList>
    </citation>
    <scope>NUCLEOTIDE SEQUENCE [LARGE SCALE GENOMIC DNA]</scope>
    <source>
        <strain evidence="2 3">DSM 45312</strain>
    </source>
</reference>
<evidence type="ECO:0000313" key="2">
    <source>
        <dbReference type="EMBL" id="PSK96778.1"/>
    </source>
</evidence>
<feature type="compositionally biased region" description="Low complexity" evidence="1">
    <location>
        <begin position="236"/>
        <end position="248"/>
    </location>
</feature>
<feature type="region of interest" description="Disordered" evidence="1">
    <location>
        <begin position="1"/>
        <end position="284"/>
    </location>
</feature>
<feature type="compositionally biased region" description="Basic residues" evidence="1">
    <location>
        <begin position="110"/>
        <end position="126"/>
    </location>
</feature>
<protein>
    <submittedName>
        <fullName evidence="2">Uncharacterized protein</fullName>
    </submittedName>
</protein>
<feature type="compositionally biased region" description="Polar residues" evidence="1">
    <location>
        <begin position="168"/>
        <end position="190"/>
    </location>
</feature>
<dbReference type="Proteomes" id="UP000240542">
    <property type="component" value="Unassembled WGS sequence"/>
</dbReference>
<sequence>MRTRTTLGAIVRGQGRPRGKSARKREHPGASAPGSTGIRERARPRGESAWESWRPGARPSQRRERLGELASRGEGVLDPREQEPGCREACAAATADTHPARCSPGPAPHGIHRNHARTPSPPHHRSAPAARSVRGGAWRRSLGSASAVAAAQAFRQPCPGPLWARTLSAPTPGTESGSRPTPHGTESGSRPTPHGSAAQSSSPAQSTAARETLGTHLPTPGRGRDRRLIPAPVRTGWAPGAAARWGWATSGPHRWAPRCDRRPQTRAPATPPASNRVRATPSGR</sequence>